<keyword evidence="2" id="KW-1185">Reference proteome</keyword>
<comment type="caution">
    <text evidence="1">The sequence shown here is derived from an EMBL/GenBank/DDBJ whole genome shotgun (WGS) entry which is preliminary data.</text>
</comment>
<gene>
    <name evidence="1" type="ORF">IQ247_13945</name>
</gene>
<evidence type="ECO:0000313" key="1">
    <source>
        <dbReference type="EMBL" id="MBE9213753.1"/>
    </source>
</evidence>
<organism evidence="1 2">
    <name type="scientific">Plectonema cf. radiosum LEGE 06105</name>
    <dbReference type="NCBI Taxonomy" id="945769"/>
    <lineage>
        <taxon>Bacteria</taxon>
        <taxon>Bacillati</taxon>
        <taxon>Cyanobacteriota</taxon>
        <taxon>Cyanophyceae</taxon>
        <taxon>Oscillatoriophycideae</taxon>
        <taxon>Oscillatoriales</taxon>
        <taxon>Microcoleaceae</taxon>
        <taxon>Plectonema</taxon>
    </lineage>
</organism>
<proteinExistence type="predicted"/>
<dbReference type="Proteomes" id="UP000620559">
    <property type="component" value="Unassembled WGS sequence"/>
</dbReference>
<dbReference type="InterPro" id="IPR035965">
    <property type="entry name" value="PAS-like_dom_sf"/>
</dbReference>
<dbReference type="AlphaFoldDB" id="A0A8J7F459"/>
<evidence type="ECO:0000313" key="2">
    <source>
        <dbReference type="Proteomes" id="UP000620559"/>
    </source>
</evidence>
<protein>
    <recommendedName>
        <fullName evidence="3">PAS domain-containing protein</fullName>
    </recommendedName>
</protein>
<evidence type="ECO:0008006" key="3">
    <source>
        <dbReference type="Google" id="ProtNLM"/>
    </source>
</evidence>
<name>A0A8J7F459_9CYAN</name>
<accession>A0A8J7F459</accession>
<dbReference type="RefSeq" id="WP_193920928.1">
    <property type="nucleotide sequence ID" value="NZ_JADEWL010000041.1"/>
</dbReference>
<dbReference type="Gene3D" id="3.30.450.20">
    <property type="entry name" value="PAS domain"/>
    <property type="match status" value="1"/>
</dbReference>
<dbReference type="SUPFAM" id="SSF55785">
    <property type="entry name" value="PYP-like sensor domain (PAS domain)"/>
    <property type="match status" value="1"/>
</dbReference>
<reference evidence="1" key="1">
    <citation type="submission" date="2020-10" db="EMBL/GenBank/DDBJ databases">
        <authorList>
            <person name="Castelo-Branco R."/>
            <person name="Eusebio N."/>
            <person name="Adriana R."/>
            <person name="Vieira A."/>
            <person name="Brugerolle De Fraissinette N."/>
            <person name="Rezende De Castro R."/>
            <person name="Schneider M.P."/>
            <person name="Vasconcelos V."/>
            <person name="Leao P.N."/>
        </authorList>
    </citation>
    <scope>NUCLEOTIDE SEQUENCE</scope>
    <source>
        <strain evidence="1">LEGE 06105</strain>
    </source>
</reference>
<dbReference type="EMBL" id="JADEWL010000041">
    <property type="protein sequence ID" value="MBE9213753.1"/>
    <property type="molecule type" value="Genomic_DNA"/>
</dbReference>
<sequence length="146" mass="17137">MNYLRKRNIQSNTNGILVVGSNNRRIVGLNRKFVEMWGFSSYIVNSQDENLALDFAALKLDNPLKFLTEVQEIYTNIELEIHDTIKLKDGRIFERHSLPQYLESKNVARLWMFRDITDEKCLKNLPEVLSNKILYFPSIDSNKKVK</sequence>